<dbReference type="GO" id="GO:0016779">
    <property type="term" value="F:nucleotidyltransferase activity"/>
    <property type="evidence" value="ECO:0007669"/>
    <property type="project" value="UniProtKB-KW"/>
</dbReference>
<gene>
    <name evidence="1" type="ORF">GGR04_002709</name>
</gene>
<accession>A0A7W6H5C1</accession>
<comment type="caution">
    <text evidence="1">The sequence shown here is derived from an EMBL/GenBank/DDBJ whole genome shotgun (WGS) entry which is preliminary data.</text>
</comment>
<organism evidence="1 2">
    <name type="scientific">Aureimonas pseudogalii</name>
    <dbReference type="NCBI Taxonomy" id="1744844"/>
    <lineage>
        <taxon>Bacteria</taxon>
        <taxon>Pseudomonadati</taxon>
        <taxon>Pseudomonadota</taxon>
        <taxon>Alphaproteobacteria</taxon>
        <taxon>Hyphomicrobiales</taxon>
        <taxon>Aurantimonadaceae</taxon>
        <taxon>Aureimonas</taxon>
    </lineage>
</organism>
<dbReference type="RefSeq" id="WP_183200390.1">
    <property type="nucleotide sequence ID" value="NZ_JACIEK010000007.1"/>
</dbReference>
<keyword evidence="1" id="KW-0548">Nucleotidyltransferase</keyword>
<keyword evidence="1" id="KW-0808">Transferase</keyword>
<dbReference type="AlphaFoldDB" id="A0A7W6H5C1"/>
<proteinExistence type="predicted"/>
<name>A0A7W6H5C1_9HYPH</name>
<dbReference type="Proteomes" id="UP000542776">
    <property type="component" value="Unassembled WGS sequence"/>
</dbReference>
<keyword evidence="2" id="KW-1185">Reference proteome</keyword>
<reference evidence="1 2" key="1">
    <citation type="submission" date="2020-08" db="EMBL/GenBank/DDBJ databases">
        <title>Genomic Encyclopedia of Type Strains, Phase IV (KMG-IV): sequencing the most valuable type-strain genomes for metagenomic binning, comparative biology and taxonomic classification.</title>
        <authorList>
            <person name="Goeker M."/>
        </authorList>
    </citation>
    <scope>NUCLEOTIDE SEQUENCE [LARGE SCALE GENOMIC DNA]</scope>
    <source>
        <strain evidence="1 2">DSM 102238</strain>
    </source>
</reference>
<dbReference type="EMBL" id="JACIEK010000007">
    <property type="protein sequence ID" value="MBB3998854.1"/>
    <property type="molecule type" value="Genomic_DNA"/>
</dbReference>
<evidence type="ECO:0000313" key="2">
    <source>
        <dbReference type="Proteomes" id="UP000542776"/>
    </source>
</evidence>
<sequence>MMDGEEVYRTRLADALAAAERETLVHARQRHLTAAAAWQVLLDLEIERKDENMRSDKPPTKA</sequence>
<evidence type="ECO:0000313" key="1">
    <source>
        <dbReference type="EMBL" id="MBB3998854.1"/>
    </source>
</evidence>
<protein>
    <submittedName>
        <fullName evidence="1">2-phospho-L-lactate guanylyltransferase (CobY/MobA/RfbA family)</fullName>
    </submittedName>
</protein>